<evidence type="ECO:0000256" key="2">
    <source>
        <dbReference type="SAM" id="Phobius"/>
    </source>
</evidence>
<evidence type="ECO:0000259" key="3">
    <source>
        <dbReference type="Pfam" id="PF09967"/>
    </source>
</evidence>
<feature type="compositionally biased region" description="Basic and acidic residues" evidence="1">
    <location>
        <begin position="190"/>
        <end position="206"/>
    </location>
</feature>
<feature type="region of interest" description="Disordered" evidence="1">
    <location>
        <begin position="148"/>
        <end position="249"/>
    </location>
</feature>
<dbReference type="InterPro" id="IPR036465">
    <property type="entry name" value="vWFA_dom_sf"/>
</dbReference>
<dbReference type="InterPro" id="IPR025154">
    <property type="entry name" value="Put_metallopeptidase_dom"/>
</dbReference>
<evidence type="ECO:0000256" key="1">
    <source>
        <dbReference type="SAM" id="MobiDB-lite"/>
    </source>
</evidence>
<evidence type="ECO:0000313" key="5">
    <source>
        <dbReference type="EMBL" id="SFB66481.1"/>
    </source>
</evidence>
<feature type="compositionally biased region" description="Polar residues" evidence="1">
    <location>
        <begin position="207"/>
        <end position="220"/>
    </location>
</feature>
<keyword evidence="2" id="KW-0472">Membrane</keyword>
<dbReference type="SUPFAM" id="SSF53300">
    <property type="entry name" value="vWA-like"/>
    <property type="match status" value="1"/>
</dbReference>
<feature type="compositionally biased region" description="Polar residues" evidence="1">
    <location>
        <begin position="238"/>
        <end position="249"/>
    </location>
</feature>
<dbReference type="RefSeq" id="WP_074959519.1">
    <property type="nucleotide sequence ID" value="NZ_FOKQ01000001.1"/>
</dbReference>
<organism evidence="5 6">
    <name type="scientific">Ruminococcus albus</name>
    <dbReference type="NCBI Taxonomy" id="1264"/>
    <lineage>
        <taxon>Bacteria</taxon>
        <taxon>Bacillati</taxon>
        <taxon>Bacillota</taxon>
        <taxon>Clostridia</taxon>
        <taxon>Eubacteriales</taxon>
        <taxon>Oscillospiraceae</taxon>
        <taxon>Ruminococcus</taxon>
    </lineage>
</organism>
<feature type="compositionally biased region" description="Polar residues" evidence="1">
    <location>
        <begin position="149"/>
        <end position="158"/>
    </location>
</feature>
<dbReference type="Gene3D" id="3.40.50.410">
    <property type="entry name" value="von Willebrand factor, type A domain"/>
    <property type="match status" value="1"/>
</dbReference>
<gene>
    <name evidence="5" type="ORF">SAMN02910406_00080</name>
</gene>
<dbReference type="PANTHER" id="PTHR38730:SF1">
    <property type="entry name" value="SLL7028 PROTEIN"/>
    <property type="match status" value="1"/>
</dbReference>
<dbReference type="OrthoDB" id="9809307at2"/>
<dbReference type="AlphaFoldDB" id="A0A1I1CV13"/>
<reference evidence="5 6" key="1">
    <citation type="submission" date="2016-10" db="EMBL/GenBank/DDBJ databases">
        <authorList>
            <person name="de Groot N.N."/>
        </authorList>
    </citation>
    <scope>NUCLEOTIDE SEQUENCE [LARGE SCALE GENOMIC DNA]</scope>
    <source>
        <strain evidence="5 6">AR67</strain>
    </source>
</reference>
<dbReference type="Proteomes" id="UP000182192">
    <property type="component" value="Unassembled WGS sequence"/>
</dbReference>
<keyword evidence="2" id="KW-1133">Transmembrane helix</keyword>
<feature type="compositionally biased region" description="Basic and acidic residues" evidence="1">
    <location>
        <begin position="221"/>
        <end position="237"/>
    </location>
</feature>
<keyword evidence="2" id="KW-0812">Transmembrane</keyword>
<feature type="domain" description="VWA-like" evidence="3">
    <location>
        <begin position="357"/>
        <end position="483"/>
    </location>
</feature>
<accession>A0A1I1CV13</accession>
<dbReference type="Pfam" id="PF09967">
    <property type="entry name" value="DUF2201"/>
    <property type="match status" value="1"/>
</dbReference>
<name>A0A1I1CV13_RUMAL</name>
<proteinExistence type="predicted"/>
<dbReference type="EMBL" id="FOKQ01000001">
    <property type="protein sequence ID" value="SFB66481.1"/>
    <property type="molecule type" value="Genomic_DNA"/>
</dbReference>
<evidence type="ECO:0000259" key="4">
    <source>
        <dbReference type="Pfam" id="PF13203"/>
    </source>
</evidence>
<dbReference type="InterPro" id="IPR018698">
    <property type="entry name" value="VWA-like_dom"/>
</dbReference>
<evidence type="ECO:0000313" key="6">
    <source>
        <dbReference type="Proteomes" id="UP000182192"/>
    </source>
</evidence>
<feature type="domain" description="Putative metallopeptidase" evidence="4">
    <location>
        <begin position="17"/>
        <end position="344"/>
    </location>
</feature>
<sequence>MQSNRISIFVGRIMRSRMRILVEHGFYGMLLMHLRIMLSSEVKNFGTDGVFLYFEPDFLDSISDRELDLVMLHAVTHLALSHPKRISCLSDKKCAELAADIIVNSYIFEEYGNDESMLHLGGKILPHKAPDGSEGNEHSLEELYHLLSPNNSSASSGLASDEKSGRGKSDDGSKSGKQSGNKTPASSGSESDKKVGNEKSNDDSKAGKQSGNKVPASSGSEFDKKCGSEKSNDDSKSGEQSGDRASNLSEFDDHSCWQKISDNTYLDEQWRKNISDAVKAIEIQNSTFNYDGVSMLAARLLKDIREPQIDWRQVLNEFIKQEINDYSFEPPDRRFQDSDFFLPDFNVPDDKINNILFMIDASGSMSDDDITDVFSEVRGAVEQFSGRLQGWLGFFDAEVTEPVRFEDVEKLDIIRPQGGGGTRFDIIFQYVIDNMKDEPPVSITILTDGIAEYPPEDMCNDIPVLWVINNDKVEPPWGKVVRLNG</sequence>
<feature type="transmembrane region" description="Helical" evidence="2">
    <location>
        <begin position="20"/>
        <end position="38"/>
    </location>
</feature>
<dbReference type="CDD" id="cd00198">
    <property type="entry name" value="vWFA"/>
    <property type="match status" value="1"/>
</dbReference>
<dbReference type="PANTHER" id="PTHR38730">
    <property type="entry name" value="SLL7028 PROTEIN"/>
    <property type="match status" value="1"/>
</dbReference>
<feature type="compositionally biased region" description="Basic and acidic residues" evidence="1">
    <location>
        <begin position="160"/>
        <end position="174"/>
    </location>
</feature>
<protein>
    <submittedName>
        <fullName evidence="5">VWA-like domain</fullName>
    </submittedName>
</protein>
<dbReference type="Pfam" id="PF13203">
    <property type="entry name" value="DUF2201_N"/>
    <property type="match status" value="1"/>
</dbReference>